<organism evidence="3 4">
    <name type="scientific">Jiangella asiatica</name>
    <dbReference type="NCBI Taxonomy" id="2530372"/>
    <lineage>
        <taxon>Bacteria</taxon>
        <taxon>Bacillati</taxon>
        <taxon>Actinomycetota</taxon>
        <taxon>Actinomycetes</taxon>
        <taxon>Jiangellales</taxon>
        <taxon>Jiangellaceae</taxon>
        <taxon>Jiangella</taxon>
    </lineage>
</organism>
<feature type="signal peptide" evidence="2">
    <location>
        <begin position="1"/>
        <end position="31"/>
    </location>
</feature>
<dbReference type="EMBL" id="SMKZ01000002">
    <property type="protein sequence ID" value="TDE15078.1"/>
    <property type="molecule type" value="Genomic_DNA"/>
</dbReference>
<feature type="chain" id="PRO_5038643207" evidence="2">
    <location>
        <begin position="32"/>
        <end position="227"/>
    </location>
</feature>
<keyword evidence="2" id="KW-0732">Signal</keyword>
<dbReference type="PROSITE" id="PS51318">
    <property type="entry name" value="TAT"/>
    <property type="match status" value="1"/>
</dbReference>
<evidence type="ECO:0000256" key="1">
    <source>
        <dbReference type="SAM" id="MobiDB-lite"/>
    </source>
</evidence>
<feature type="region of interest" description="Disordered" evidence="1">
    <location>
        <begin position="157"/>
        <end position="180"/>
    </location>
</feature>
<sequence>MRSVRRAAVAAVAATAAALSAVLLTAAPVSAGGPTSVLLVAPQHGASAALHNTNEAYDRLATALNRQPVAQRAPHSQPPDLSGSNFVATWMIHDVQPWRVDRIMLGGNGLPEWIHTTESVGGDVDLGAEGVWHRPSDPTGLMVILKGLGLTGGIAPGADPADAAQDTAADEADGALPAPSGPGNGAAWAVPAVVAGAVAGVLGERWLRRRREQGEGGRWQLLDVPGR</sequence>
<reference evidence="3 4" key="1">
    <citation type="submission" date="2019-03" db="EMBL/GenBank/DDBJ databases">
        <title>Draft genome sequences of novel Actinobacteria.</title>
        <authorList>
            <person name="Sahin N."/>
            <person name="Ay H."/>
            <person name="Saygin H."/>
        </authorList>
    </citation>
    <scope>NUCLEOTIDE SEQUENCE [LARGE SCALE GENOMIC DNA]</scope>
    <source>
        <strain evidence="3 4">5K138</strain>
    </source>
</reference>
<dbReference type="InParanoid" id="A0A4V2Z434"/>
<name>A0A4V2Z434_9ACTN</name>
<dbReference type="InterPro" id="IPR006311">
    <property type="entry name" value="TAT_signal"/>
</dbReference>
<evidence type="ECO:0000313" key="3">
    <source>
        <dbReference type="EMBL" id="TDE15078.1"/>
    </source>
</evidence>
<accession>A0A4V2Z434</accession>
<dbReference type="AlphaFoldDB" id="A0A4V2Z434"/>
<dbReference type="Proteomes" id="UP000294739">
    <property type="component" value="Unassembled WGS sequence"/>
</dbReference>
<dbReference type="OrthoDB" id="3698271at2"/>
<keyword evidence="4" id="KW-1185">Reference proteome</keyword>
<feature type="compositionally biased region" description="Low complexity" evidence="1">
    <location>
        <begin position="157"/>
        <end position="167"/>
    </location>
</feature>
<protein>
    <submittedName>
        <fullName evidence="3">Uncharacterized protein</fullName>
    </submittedName>
</protein>
<dbReference type="RefSeq" id="WP_131890935.1">
    <property type="nucleotide sequence ID" value="NZ_SMKZ01000002.1"/>
</dbReference>
<evidence type="ECO:0000313" key="4">
    <source>
        <dbReference type="Proteomes" id="UP000294739"/>
    </source>
</evidence>
<evidence type="ECO:0000256" key="2">
    <source>
        <dbReference type="SAM" id="SignalP"/>
    </source>
</evidence>
<proteinExistence type="predicted"/>
<gene>
    <name evidence="3" type="ORF">E1269_02955</name>
</gene>
<comment type="caution">
    <text evidence="3">The sequence shown here is derived from an EMBL/GenBank/DDBJ whole genome shotgun (WGS) entry which is preliminary data.</text>
</comment>